<reference evidence="1 2" key="1">
    <citation type="submission" date="2018-09" db="EMBL/GenBank/DDBJ databases">
        <title>Paenibacillus aracenensis nov. sp. isolated from a cave in southern Spain.</title>
        <authorList>
            <person name="Jurado V."/>
            <person name="Gutierrez-Patricio S."/>
            <person name="Gonzalez-Pimentel J.L."/>
            <person name="Miller A.Z."/>
            <person name="Laiz L."/>
            <person name="Saiz-Jimenez C."/>
        </authorList>
    </citation>
    <scope>NUCLEOTIDE SEQUENCE [LARGE SCALE GENOMIC DNA]</scope>
    <source>
        <strain evidence="1 2">DSM 22867</strain>
    </source>
</reference>
<dbReference type="RefSeq" id="WP_119598849.1">
    <property type="nucleotide sequence ID" value="NZ_QXQA01000003.1"/>
</dbReference>
<name>A0A3A1UZY2_9BACL</name>
<proteinExistence type="predicted"/>
<dbReference type="AlphaFoldDB" id="A0A3A1UZY2"/>
<accession>A0A3A1UZY2</accession>
<evidence type="ECO:0000313" key="2">
    <source>
        <dbReference type="Proteomes" id="UP000266482"/>
    </source>
</evidence>
<evidence type="ECO:0000313" key="1">
    <source>
        <dbReference type="EMBL" id="RIX54058.1"/>
    </source>
</evidence>
<dbReference type="EMBL" id="QXQA01000003">
    <property type="protein sequence ID" value="RIX54058.1"/>
    <property type="molecule type" value="Genomic_DNA"/>
</dbReference>
<dbReference type="Proteomes" id="UP000266482">
    <property type="component" value="Unassembled WGS sequence"/>
</dbReference>
<comment type="caution">
    <text evidence="1">The sequence shown here is derived from an EMBL/GenBank/DDBJ whole genome shotgun (WGS) entry which is preliminary data.</text>
</comment>
<protein>
    <submittedName>
        <fullName evidence="1">Uncharacterized protein</fullName>
    </submittedName>
</protein>
<sequence length="220" mass="26090">MHDKLFERQFDLFLQKQKAEASPRRREMLEKDLTGTIKLFKEALWPVFKSFEGFVLEYEIKGPGGISIFLDVFYCPYRSSFECEGYSAHAETITRSRFDFEKQRIRTMLLHGITYIPFSWDELEKKGHLCRAFVQEMVAKFTSREQHELNIYEKEIIRAFAVSRQSFKIDEVCGLIQKKTTFSRLVVKSLIEKGLIRPARPTLKRHHEFLVEETALFYLQ</sequence>
<organism evidence="1 2">
    <name type="scientific">Paenibacillus nanensis</name>
    <dbReference type="NCBI Taxonomy" id="393251"/>
    <lineage>
        <taxon>Bacteria</taxon>
        <taxon>Bacillati</taxon>
        <taxon>Bacillota</taxon>
        <taxon>Bacilli</taxon>
        <taxon>Bacillales</taxon>
        <taxon>Paenibacillaceae</taxon>
        <taxon>Paenibacillus</taxon>
    </lineage>
</organism>
<dbReference type="OrthoDB" id="2579926at2"/>
<keyword evidence="2" id="KW-1185">Reference proteome</keyword>
<gene>
    <name evidence="1" type="ORF">D3P08_07340</name>
</gene>